<dbReference type="PROSITE" id="PS50097">
    <property type="entry name" value="BTB"/>
    <property type="match status" value="1"/>
</dbReference>
<dbReference type="Proteomes" id="UP000015241">
    <property type="component" value="Unassembled WGS sequence"/>
</dbReference>
<name>S8FXB3_FOMSC</name>
<evidence type="ECO:0000259" key="1">
    <source>
        <dbReference type="PROSITE" id="PS50097"/>
    </source>
</evidence>
<evidence type="ECO:0000313" key="2">
    <source>
        <dbReference type="EMBL" id="EPT05746.1"/>
    </source>
</evidence>
<dbReference type="InParanoid" id="S8FXB3"/>
<dbReference type="InterPro" id="IPR011333">
    <property type="entry name" value="SKP1/BTB/POZ_sf"/>
</dbReference>
<reference evidence="2 3" key="1">
    <citation type="journal article" date="2012" name="Science">
        <title>The Paleozoic origin of enzymatic lignin decomposition reconstructed from 31 fungal genomes.</title>
        <authorList>
            <person name="Floudas D."/>
            <person name="Binder M."/>
            <person name="Riley R."/>
            <person name="Barry K."/>
            <person name="Blanchette R.A."/>
            <person name="Henrissat B."/>
            <person name="Martinez A.T."/>
            <person name="Otillar R."/>
            <person name="Spatafora J.W."/>
            <person name="Yadav J.S."/>
            <person name="Aerts A."/>
            <person name="Benoit I."/>
            <person name="Boyd A."/>
            <person name="Carlson A."/>
            <person name="Copeland A."/>
            <person name="Coutinho P.M."/>
            <person name="de Vries R.P."/>
            <person name="Ferreira P."/>
            <person name="Findley K."/>
            <person name="Foster B."/>
            <person name="Gaskell J."/>
            <person name="Glotzer D."/>
            <person name="Gorecki P."/>
            <person name="Heitman J."/>
            <person name="Hesse C."/>
            <person name="Hori C."/>
            <person name="Igarashi K."/>
            <person name="Jurgens J.A."/>
            <person name="Kallen N."/>
            <person name="Kersten P."/>
            <person name="Kohler A."/>
            <person name="Kuees U."/>
            <person name="Kumar T.K.A."/>
            <person name="Kuo A."/>
            <person name="LaButti K."/>
            <person name="Larrondo L.F."/>
            <person name="Lindquist E."/>
            <person name="Ling A."/>
            <person name="Lombard V."/>
            <person name="Lucas S."/>
            <person name="Lundell T."/>
            <person name="Martin R."/>
            <person name="McLaughlin D.J."/>
            <person name="Morgenstern I."/>
            <person name="Morin E."/>
            <person name="Murat C."/>
            <person name="Nagy L.G."/>
            <person name="Nolan M."/>
            <person name="Ohm R.A."/>
            <person name="Patyshakuliyeva A."/>
            <person name="Rokas A."/>
            <person name="Ruiz-Duenas F.J."/>
            <person name="Sabat G."/>
            <person name="Salamov A."/>
            <person name="Samejima M."/>
            <person name="Schmutz J."/>
            <person name="Slot J.C."/>
            <person name="St John F."/>
            <person name="Stenlid J."/>
            <person name="Sun H."/>
            <person name="Sun S."/>
            <person name="Syed K."/>
            <person name="Tsang A."/>
            <person name="Wiebenga A."/>
            <person name="Young D."/>
            <person name="Pisabarro A."/>
            <person name="Eastwood D.C."/>
            <person name="Martin F."/>
            <person name="Cullen D."/>
            <person name="Grigoriev I.V."/>
            <person name="Hibbett D.S."/>
        </authorList>
    </citation>
    <scope>NUCLEOTIDE SEQUENCE</scope>
    <source>
        <strain evidence="3">FP-58527</strain>
    </source>
</reference>
<dbReference type="CDD" id="cd18186">
    <property type="entry name" value="BTB_POZ_ZBTB_KLHL-like"/>
    <property type="match status" value="1"/>
</dbReference>
<dbReference type="HOGENOM" id="CLU_033082_6_1_1"/>
<feature type="domain" description="BTB" evidence="1">
    <location>
        <begin position="7"/>
        <end position="70"/>
    </location>
</feature>
<keyword evidence="3" id="KW-1185">Reference proteome</keyword>
<dbReference type="EMBL" id="KE504123">
    <property type="protein sequence ID" value="EPT05746.1"/>
    <property type="molecule type" value="Genomic_DNA"/>
</dbReference>
<organism evidence="2 3">
    <name type="scientific">Fomitopsis schrenkii</name>
    <name type="common">Brown rot fungus</name>
    <dbReference type="NCBI Taxonomy" id="2126942"/>
    <lineage>
        <taxon>Eukaryota</taxon>
        <taxon>Fungi</taxon>
        <taxon>Dikarya</taxon>
        <taxon>Basidiomycota</taxon>
        <taxon>Agaricomycotina</taxon>
        <taxon>Agaricomycetes</taxon>
        <taxon>Polyporales</taxon>
        <taxon>Fomitopsis</taxon>
    </lineage>
</organism>
<dbReference type="Pfam" id="PF00651">
    <property type="entry name" value="BTB"/>
    <property type="match status" value="1"/>
</dbReference>
<feature type="non-terminal residue" evidence="2">
    <location>
        <position position="161"/>
    </location>
</feature>
<feature type="non-terminal residue" evidence="2">
    <location>
        <position position="1"/>
    </location>
</feature>
<dbReference type="SMART" id="SM00225">
    <property type="entry name" value="BTB"/>
    <property type="match status" value="1"/>
</dbReference>
<dbReference type="InterPro" id="IPR000210">
    <property type="entry name" value="BTB/POZ_dom"/>
</dbReference>
<dbReference type="AlphaFoldDB" id="S8FXB3"/>
<accession>S8FXB3</accession>
<proteinExistence type="predicted"/>
<dbReference type="SUPFAM" id="SSF54695">
    <property type="entry name" value="POZ domain"/>
    <property type="match status" value="1"/>
</dbReference>
<gene>
    <name evidence="2" type="ORF">FOMPIDRAFT_31857</name>
</gene>
<dbReference type="OrthoDB" id="3027208at2759"/>
<protein>
    <recommendedName>
        <fullName evidence="1">BTB domain-containing protein</fullName>
    </recommendedName>
</protein>
<dbReference type="STRING" id="743788.S8FXB3"/>
<evidence type="ECO:0000313" key="3">
    <source>
        <dbReference type="Proteomes" id="UP000015241"/>
    </source>
</evidence>
<sequence length="161" mass="17846">DVWFSDGNIDIVAEGTSFRVHRGILSVHSELFRDMLSMPQPGGPESVSCPVIEVSDSSSDMRHLLLAIYNCHPYFEAHVQPKFGVVCSIARLAHKYQVRGVLDDAMRRVKSIYVDNVPDLLDAINGTASTTSSCPGYRDSLRVLELSRLLGDTSPLRSAYY</sequence>
<dbReference type="Gene3D" id="3.30.710.10">
    <property type="entry name" value="Potassium Channel Kv1.1, Chain A"/>
    <property type="match status" value="1"/>
</dbReference>